<name>A0AAU6WTX2_9FLAO</name>
<evidence type="ECO:0000313" key="4">
    <source>
        <dbReference type="Proteomes" id="UP001463665"/>
    </source>
</evidence>
<keyword evidence="4" id="KW-1185">Reference proteome</keyword>
<sequence>MNWIDNKIEEYYQWLKDKTYSYKDESSDWYLINTPYFGTFNDGIDIYVKNEAATVTLSDDGETLNNLNLIGINISASKNRRDILGGILLNYGLKLSDDNIIAQGSVEKFPSLKHKLISAILEINDLHLLNKANVASIFKEDVQLYLDDNDIVYTQDFIAKGTTGLEFNFDFQIAKKSEEIVLKSFNSVNKSNLSNFLFSWEDIKEAREKVTRKEFKAIAIINDSDKAVKAEYIDALKSKHADFILWSEKEILKTLKNLLLKNVHIKIL</sequence>
<reference evidence="3 4" key="1">
    <citation type="submission" date="2024-04" db="EMBL/GenBank/DDBJ databases">
        <title>Genome sequencing and assembly of rice foliar adapted Chryseobacterium endophyticum OsEnb-ALM-A6.</title>
        <authorList>
            <person name="Kumar S."/>
            <person name="Javed M."/>
            <person name="Chouhan V."/>
            <person name="Charishma K."/>
            <person name="Patel A."/>
            <person name="Kumar M."/>
            <person name="Sahu K.P."/>
            <person name="Kumar A."/>
        </authorList>
    </citation>
    <scope>NUCLEOTIDE SEQUENCE [LARGE SCALE GENOMIC DNA]</scope>
    <source>
        <strain evidence="3 4">OsEnb-ALM-A6</strain>
    </source>
</reference>
<evidence type="ECO:0000259" key="2">
    <source>
        <dbReference type="Pfam" id="PF08862"/>
    </source>
</evidence>
<dbReference type="AlphaFoldDB" id="A0AAU6WTX2"/>
<dbReference type="Pfam" id="PF08862">
    <property type="entry name" value="DUF1829"/>
    <property type="match status" value="1"/>
</dbReference>
<dbReference type="InterPro" id="IPR014961">
    <property type="entry name" value="DUF1829"/>
</dbReference>
<dbReference type="InterPro" id="IPR014960">
    <property type="entry name" value="DUF1828"/>
</dbReference>
<accession>A0AAU6WTX2</accession>
<dbReference type="Proteomes" id="UP001463665">
    <property type="component" value="Chromosome"/>
</dbReference>
<organism evidence="3 4">
    <name type="scientific">Chryseobacterium endophyticum</name>
    <dbReference type="NCBI Taxonomy" id="1854762"/>
    <lineage>
        <taxon>Bacteria</taxon>
        <taxon>Pseudomonadati</taxon>
        <taxon>Bacteroidota</taxon>
        <taxon>Flavobacteriia</taxon>
        <taxon>Flavobacteriales</taxon>
        <taxon>Weeksellaceae</taxon>
        <taxon>Chryseobacterium group</taxon>
        <taxon>Chryseobacterium</taxon>
    </lineage>
</organism>
<evidence type="ECO:0000313" key="3">
    <source>
        <dbReference type="EMBL" id="XAO76063.1"/>
    </source>
</evidence>
<feature type="domain" description="DUF1828" evidence="1">
    <location>
        <begin position="34"/>
        <end position="123"/>
    </location>
</feature>
<gene>
    <name evidence="3" type="ORF">AAFP95_09790</name>
</gene>
<protein>
    <submittedName>
        <fullName evidence="3">DUF1829 domain-containing protein</fullName>
    </submittedName>
</protein>
<dbReference type="RefSeq" id="WP_345767536.1">
    <property type="nucleotide sequence ID" value="NZ_CP154834.1"/>
</dbReference>
<evidence type="ECO:0000259" key="1">
    <source>
        <dbReference type="Pfam" id="PF08861"/>
    </source>
</evidence>
<proteinExistence type="predicted"/>
<feature type="domain" description="DUF1829" evidence="2">
    <location>
        <begin position="161"/>
        <end position="249"/>
    </location>
</feature>
<dbReference type="EMBL" id="CP154834">
    <property type="protein sequence ID" value="XAO76063.1"/>
    <property type="molecule type" value="Genomic_DNA"/>
</dbReference>
<dbReference type="Pfam" id="PF08861">
    <property type="entry name" value="DUF1828"/>
    <property type="match status" value="1"/>
</dbReference>